<dbReference type="CDD" id="cd04301">
    <property type="entry name" value="NAT_SF"/>
    <property type="match status" value="1"/>
</dbReference>
<evidence type="ECO:0000313" key="4">
    <source>
        <dbReference type="EMBL" id="SEB39303.1"/>
    </source>
</evidence>
<dbReference type="EMBL" id="FNRY01000001">
    <property type="protein sequence ID" value="SEB39303.1"/>
    <property type="molecule type" value="Genomic_DNA"/>
</dbReference>
<dbReference type="GO" id="GO:0008080">
    <property type="term" value="F:N-acetyltransferase activity"/>
    <property type="evidence" value="ECO:0007669"/>
    <property type="project" value="InterPro"/>
</dbReference>
<proteinExistence type="predicted"/>
<name>A0A1H4IZ31_9MICO</name>
<dbReference type="InterPro" id="IPR000182">
    <property type="entry name" value="GNAT_dom"/>
</dbReference>
<dbReference type="Pfam" id="PF00583">
    <property type="entry name" value="Acetyltransf_1"/>
    <property type="match status" value="1"/>
</dbReference>
<evidence type="ECO:0000256" key="1">
    <source>
        <dbReference type="ARBA" id="ARBA00022679"/>
    </source>
</evidence>
<dbReference type="SUPFAM" id="SSF55729">
    <property type="entry name" value="Acyl-CoA N-acyltransferases (Nat)"/>
    <property type="match status" value="1"/>
</dbReference>
<dbReference type="AlphaFoldDB" id="A0A1H4IZ31"/>
<feature type="domain" description="N-acetyltransferase" evidence="3">
    <location>
        <begin position="2"/>
        <end position="149"/>
    </location>
</feature>
<evidence type="ECO:0000256" key="2">
    <source>
        <dbReference type="ARBA" id="ARBA00023315"/>
    </source>
</evidence>
<gene>
    <name evidence="4" type="ORF">SAMN04489806_0386</name>
</gene>
<dbReference type="Gene3D" id="3.40.630.30">
    <property type="match status" value="1"/>
</dbReference>
<keyword evidence="2" id="KW-0012">Acyltransferase</keyword>
<accession>A0A1H4IZ31</accession>
<dbReference type="PROSITE" id="PS51186">
    <property type="entry name" value="GNAT"/>
    <property type="match status" value="1"/>
</dbReference>
<dbReference type="NCBIfam" id="TIGR01575">
    <property type="entry name" value="rimI"/>
    <property type="match status" value="1"/>
</dbReference>
<dbReference type="OrthoDB" id="529907at2"/>
<evidence type="ECO:0000313" key="5">
    <source>
        <dbReference type="Proteomes" id="UP000199183"/>
    </source>
</evidence>
<keyword evidence="5" id="KW-1185">Reference proteome</keyword>
<dbReference type="Proteomes" id="UP000199183">
    <property type="component" value="Unassembled WGS sequence"/>
</dbReference>
<reference evidence="4 5" key="1">
    <citation type="submission" date="2016-10" db="EMBL/GenBank/DDBJ databases">
        <authorList>
            <person name="de Groot N.N."/>
        </authorList>
    </citation>
    <scope>NUCLEOTIDE SEQUENCE [LARGE SCALE GENOMIC DNA]</scope>
    <source>
        <strain evidence="4 5">DSM 21799</strain>
    </source>
</reference>
<evidence type="ECO:0000259" key="3">
    <source>
        <dbReference type="PROSITE" id="PS51186"/>
    </source>
</evidence>
<dbReference type="PANTHER" id="PTHR43877">
    <property type="entry name" value="AMINOALKYLPHOSPHONATE N-ACETYLTRANSFERASE-RELATED-RELATED"/>
    <property type="match status" value="1"/>
</dbReference>
<dbReference type="InterPro" id="IPR050832">
    <property type="entry name" value="Bact_Acetyltransf"/>
</dbReference>
<sequence>MSALRRATADDLDAIMLLETVTFAPDDWSRDSMRAELESEHTRYLVAEAEDGAIIGYAGVLAPSGSTDADIQTIAVAAEQRRAGIGRALMRALIAHAASVGARAVFLEVRADNPSAQELYRTLGFSEIGVRPRYYRGGIDAVVMKLDHPENRTGAA</sequence>
<protein>
    <submittedName>
        <fullName evidence="4">Ribosomal-protein-alanine N-acetyltransferase</fullName>
    </submittedName>
</protein>
<dbReference type="InterPro" id="IPR016181">
    <property type="entry name" value="Acyl_CoA_acyltransferase"/>
</dbReference>
<keyword evidence="1 4" id="KW-0808">Transferase</keyword>
<dbReference type="STRING" id="640635.SAMN04489806_0386"/>
<dbReference type="InterPro" id="IPR006464">
    <property type="entry name" value="AcTrfase_RimI/Ard1"/>
</dbReference>
<dbReference type="RefSeq" id="WP_091179294.1">
    <property type="nucleotide sequence ID" value="NZ_FNRY01000001.1"/>
</dbReference>
<organism evidence="4 5">
    <name type="scientific">Paramicrobacterium humi</name>
    <dbReference type="NCBI Taxonomy" id="640635"/>
    <lineage>
        <taxon>Bacteria</taxon>
        <taxon>Bacillati</taxon>
        <taxon>Actinomycetota</taxon>
        <taxon>Actinomycetes</taxon>
        <taxon>Micrococcales</taxon>
        <taxon>Microbacteriaceae</taxon>
        <taxon>Paramicrobacterium</taxon>
    </lineage>
</organism>